<evidence type="ECO:0008006" key="3">
    <source>
        <dbReference type="Google" id="ProtNLM"/>
    </source>
</evidence>
<dbReference type="Gene3D" id="3.30.460.40">
    <property type="match status" value="1"/>
</dbReference>
<dbReference type="HOGENOM" id="CLU_036186_0_0_7"/>
<evidence type="ECO:0000313" key="1">
    <source>
        <dbReference type="EMBL" id="ABQ26876.1"/>
    </source>
</evidence>
<accession>A5G508</accession>
<reference evidence="1 2" key="1">
    <citation type="submission" date="2007-05" db="EMBL/GenBank/DDBJ databases">
        <title>Complete sequence of Geobacter uraniireducens Rf4.</title>
        <authorList>
            <consortium name="US DOE Joint Genome Institute"/>
            <person name="Copeland A."/>
            <person name="Lucas S."/>
            <person name="Lapidus A."/>
            <person name="Barry K."/>
            <person name="Detter J.C."/>
            <person name="Glavina del Rio T."/>
            <person name="Hammon N."/>
            <person name="Israni S."/>
            <person name="Dalin E."/>
            <person name="Tice H."/>
            <person name="Pitluck S."/>
            <person name="Chertkov O."/>
            <person name="Brettin T."/>
            <person name="Bruce D."/>
            <person name="Han C."/>
            <person name="Schmutz J."/>
            <person name="Larimer F."/>
            <person name="Land M."/>
            <person name="Hauser L."/>
            <person name="Kyrpides N."/>
            <person name="Mikhailova N."/>
            <person name="Shelobolina E."/>
            <person name="Aklujkar M."/>
            <person name="Lovley D."/>
            <person name="Richardson P."/>
        </authorList>
    </citation>
    <scope>NUCLEOTIDE SEQUENCE [LARGE SCALE GENOMIC DNA]</scope>
    <source>
        <strain evidence="1 2">Rf4</strain>
    </source>
</reference>
<dbReference type="STRING" id="351605.Gura_2702"/>
<sequence length="399" mass="46328">MADMSKPESLPSFPGHFRLSPEFRLLAACSWVAPSSLEQDQAEKIVSLCNECTDWGAFTALVNRHEVSALVYAALRKHADNRFPNNVREKLKGRSEQVRRQALLHAAELVRLIRKFAGHGIEVLPLKGVMLSLQLFGDPGMRHSRDMDLMVKLEDLDRTDRLLEAEGYRRIFPGTGMTARQRRYLVSKNYHYEYLHERLGLHLELHWRCELWTPEQSEELWGQCRPVDWMGVRIKCPAEDALLLFLSDHGARHKWMRLKWLGDVAMLLSRQRPAECDDLLAIARRLDLTLILAQTALLTHWLYGIRLSEPLLTLIIREKSAFALATEALDAMLGAEGYRFLNGLRDMRYSMCLKKTISHYTALKRLLISPTDFEEFPLPDSLFWLYYPLRPILWIKRHI</sequence>
<protein>
    <recommendedName>
        <fullName evidence="3">Nucleotidyltransferase family protein</fullName>
    </recommendedName>
</protein>
<name>A5G508_GEOUR</name>
<dbReference type="Proteomes" id="UP000006695">
    <property type="component" value="Chromosome"/>
</dbReference>
<keyword evidence="2" id="KW-1185">Reference proteome</keyword>
<proteinExistence type="predicted"/>
<gene>
    <name evidence="1" type="ordered locus">Gura_2702</name>
</gene>
<dbReference type="KEGG" id="gur:Gura_2702"/>
<organism evidence="1 2">
    <name type="scientific">Geotalea uraniireducens (strain Rf4)</name>
    <name type="common">Geobacter uraniireducens</name>
    <dbReference type="NCBI Taxonomy" id="351605"/>
    <lineage>
        <taxon>Bacteria</taxon>
        <taxon>Pseudomonadati</taxon>
        <taxon>Thermodesulfobacteriota</taxon>
        <taxon>Desulfuromonadia</taxon>
        <taxon>Geobacterales</taxon>
        <taxon>Geobacteraceae</taxon>
        <taxon>Geotalea</taxon>
    </lineage>
</organism>
<dbReference type="RefSeq" id="WP_011939552.1">
    <property type="nucleotide sequence ID" value="NC_009483.1"/>
</dbReference>
<dbReference type="InterPro" id="IPR039498">
    <property type="entry name" value="NTP_transf_5"/>
</dbReference>
<evidence type="ECO:0000313" key="2">
    <source>
        <dbReference type="Proteomes" id="UP000006695"/>
    </source>
</evidence>
<dbReference type="AlphaFoldDB" id="A5G508"/>
<dbReference type="Pfam" id="PF14907">
    <property type="entry name" value="NTP_transf_5"/>
    <property type="match status" value="1"/>
</dbReference>
<dbReference type="EMBL" id="CP000698">
    <property type="protein sequence ID" value="ABQ26876.1"/>
    <property type="molecule type" value="Genomic_DNA"/>
</dbReference>
<dbReference type="OrthoDB" id="5366220at2"/>